<dbReference type="Proteomes" id="UP000204221">
    <property type="component" value="Chromosome"/>
</dbReference>
<reference evidence="7 8" key="1">
    <citation type="submission" date="2017-07" db="EMBL/GenBank/DDBJ databases">
        <title>Complete genome sequence of Actinoalloteichus hoggarensis DSM 45943, type strain of Actinoalloteichus hoggarensis.</title>
        <authorList>
            <person name="Ruckert C."/>
            <person name="Nouioui I."/>
            <person name="Willmese J."/>
            <person name="van Wezel G."/>
            <person name="Klenk H.-P."/>
            <person name="Kalinowski J."/>
            <person name="Zotchev S.B."/>
        </authorList>
    </citation>
    <scope>NUCLEOTIDE SEQUENCE [LARGE SCALE GENOMIC DNA]</scope>
    <source>
        <strain evidence="7 8">DSM 45943</strain>
    </source>
</reference>
<evidence type="ECO:0000313" key="8">
    <source>
        <dbReference type="Proteomes" id="UP000204221"/>
    </source>
</evidence>
<dbReference type="SUPFAM" id="SSF46689">
    <property type="entry name" value="Homeodomain-like"/>
    <property type="match status" value="1"/>
</dbReference>
<dbReference type="PROSITE" id="PS50977">
    <property type="entry name" value="HTH_TETR_2"/>
    <property type="match status" value="1"/>
</dbReference>
<dbReference type="InterPro" id="IPR009057">
    <property type="entry name" value="Homeodomain-like_sf"/>
</dbReference>
<dbReference type="AlphaFoldDB" id="A0A221W681"/>
<evidence type="ECO:0000256" key="2">
    <source>
        <dbReference type="ARBA" id="ARBA00023125"/>
    </source>
</evidence>
<keyword evidence="3" id="KW-0804">Transcription</keyword>
<feature type="DNA-binding region" description="H-T-H motif" evidence="4">
    <location>
        <begin position="149"/>
        <end position="168"/>
    </location>
</feature>
<proteinExistence type="predicted"/>
<evidence type="ECO:0000256" key="1">
    <source>
        <dbReference type="ARBA" id="ARBA00023015"/>
    </source>
</evidence>
<feature type="region of interest" description="Disordered" evidence="5">
    <location>
        <begin position="1"/>
        <end position="26"/>
    </location>
</feature>
<dbReference type="KEGG" id="ahg:AHOG_17895"/>
<keyword evidence="1" id="KW-0805">Transcription regulation</keyword>
<keyword evidence="8" id="KW-1185">Reference proteome</keyword>
<feature type="domain" description="HTH tetR-type" evidence="6">
    <location>
        <begin position="126"/>
        <end position="186"/>
    </location>
</feature>
<dbReference type="Gene3D" id="1.10.357.10">
    <property type="entry name" value="Tetracycline Repressor, domain 2"/>
    <property type="match status" value="1"/>
</dbReference>
<evidence type="ECO:0000256" key="4">
    <source>
        <dbReference type="PROSITE-ProRule" id="PRU00335"/>
    </source>
</evidence>
<organism evidence="7 8">
    <name type="scientific">Actinoalloteichus hoggarensis</name>
    <dbReference type="NCBI Taxonomy" id="1470176"/>
    <lineage>
        <taxon>Bacteria</taxon>
        <taxon>Bacillati</taxon>
        <taxon>Actinomycetota</taxon>
        <taxon>Actinomycetes</taxon>
        <taxon>Pseudonocardiales</taxon>
        <taxon>Pseudonocardiaceae</taxon>
        <taxon>Actinoalloteichus</taxon>
    </lineage>
</organism>
<dbReference type="GO" id="GO:0000976">
    <property type="term" value="F:transcription cis-regulatory region binding"/>
    <property type="evidence" value="ECO:0007669"/>
    <property type="project" value="TreeGrafter"/>
</dbReference>
<dbReference type="InterPro" id="IPR001647">
    <property type="entry name" value="HTH_TetR"/>
</dbReference>
<dbReference type="PANTHER" id="PTHR30055:SF234">
    <property type="entry name" value="HTH-TYPE TRANSCRIPTIONAL REGULATOR BETI"/>
    <property type="match status" value="1"/>
</dbReference>
<gene>
    <name evidence="7" type="ORF">AHOG_17895</name>
</gene>
<protein>
    <submittedName>
        <fullName evidence="7">Transcriptional regulator, TetR family</fullName>
    </submittedName>
</protein>
<dbReference type="GO" id="GO:0003700">
    <property type="term" value="F:DNA-binding transcription factor activity"/>
    <property type="evidence" value="ECO:0007669"/>
    <property type="project" value="TreeGrafter"/>
</dbReference>
<dbReference type="InterPro" id="IPR050109">
    <property type="entry name" value="HTH-type_TetR-like_transc_reg"/>
</dbReference>
<evidence type="ECO:0000313" key="7">
    <source>
        <dbReference type="EMBL" id="ASO21204.1"/>
    </source>
</evidence>
<sequence length="321" mass="34255">MQRSLAGPEATRSAVIGHRGPSTVAPSAVHTRQDCFWAVRRIRLLHSPTFVIPFSYSRVMSRLVSTAVELLRRADATRAGPLSSLGLTELAALLGVSRSTLLRRIGSRRELDAVLLELGARSVLRPPVADRVVDAAAALISDRGVAAVTLDDVAARARCSVQSIHVQVGGRDAVLTETFARHSPVTGISRALEDPPGGLCESARHVYLAMVDAVLGMPVVRALLTEALARPDSGLARFVRSGCVRSLSLSLARWLARHRLTGGIRPTMGLRQVIVLFVGPVAVQALTEAVAVESRDPVVRGRVATELADSFCRAVRPDPTG</sequence>
<evidence type="ECO:0000256" key="3">
    <source>
        <dbReference type="ARBA" id="ARBA00023163"/>
    </source>
</evidence>
<dbReference type="PANTHER" id="PTHR30055">
    <property type="entry name" value="HTH-TYPE TRANSCRIPTIONAL REGULATOR RUTR"/>
    <property type="match status" value="1"/>
</dbReference>
<keyword evidence="2 4" id="KW-0238">DNA-binding</keyword>
<evidence type="ECO:0000259" key="6">
    <source>
        <dbReference type="PROSITE" id="PS50977"/>
    </source>
</evidence>
<evidence type="ECO:0000256" key="5">
    <source>
        <dbReference type="SAM" id="MobiDB-lite"/>
    </source>
</evidence>
<accession>A0A221W681</accession>
<dbReference type="Pfam" id="PF00440">
    <property type="entry name" value="TetR_N"/>
    <property type="match status" value="1"/>
</dbReference>
<dbReference type="EMBL" id="CP022521">
    <property type="protein sequence ID" value="ASO21204.1"/>
    <property type="molecule type" value="Genomic_DNA"/>
</dbReference>
<name>A0A221W681_9PSEU</name>